<accession>A0ABR5AGR7</accession>
<feature type="coiled-coil region" evidence="1">
    <location>
        <begin position="145"/>
        <end position="179"/>
    </location>
</feature>
<evidence type="ECO:0000256" key="1">
    <source>
        <dbReference type="SAM" id="Coils"/>
    </source>
</evidence>
<proteinExistence type="predicted"/>
<dbReference type="InterPro" id="IPR058625">
    <property type="entry name" value="MdtA-like_BSH"/>
</dbReference>
<name>A0ABR5AGR7_9BACL</name>
<dbReference type="Gene3D" id="1.10.287.470">
    <property type="entry name" value="Helix hairpin bin"/>
    <property type="match status" value="1"/>
</dbReference>
<dbReference type="Pfam" id="PF25917">
    <property type="entry name" value="BSH_RND"/>
    <property type="match status" value="1"/>
</dbReference>
<protein>
    <recommendedName>
        <fullName evidence="3">Multidrug resistance protein MdtA-like barrel-sandwich hybrid domain-containing protein</fullName>
    </recommendedName>
</protein>
<evidence type="ECO:0000259" key="3">
    <source>
        <dbReference type="Pfam" id="PF25917"/>
    </source>
</evidence>
<sequence length="385" mass="41769">METTIAGTHNERAKKKAVRRTIFLFLFVIVGLTFFSGTLMNMSLPQVTVEKAAAGTLAHEITGSGTVEAAETADLYTEMNWAVSEVLVKVGDRVEAGQQLVAFRTTDAENSLHESEVKYKQQQLSLLKLQDNFADAARNSNDVQMRSISRDIESAKLEIEKLERQIATLRSQLAAYSRIKAPVSGLVTEVNAVQGAPVQSGKAAVRIADLAKGQILKAVIDYTKAQYVGTGDEAELIFPALNNTRVKAKITDIRDAYAAQGGTAASSAGQNGNDTEQKEVTFTLRDDRLKGGERGEFDIVKRTKPFPLLLSSDAIREDNSGKYVLVLKEKKGPLGSEYVLQRAAVQTGDADDKKTSVEKGVTPLDKVVVSSSKPVSEGDRVMQTD</sequence>
<dbReference type="PANTHER" id="PTHR30469">
    <property type="entry name" value="MULTIDRUG RESISTANCE PROTEIN MDTA"/>
    <property type="match status" value="1"/>
</dbReference>
<keyword evidence="2" id="KW-0812">Transmembrane</keyword>
<dbReference type="Gene3D" id="2.40.50.100">
    <property type="match status" value="1"/>
</dbReference>
<keyword evidence="1" id="KW-0175">Coiled coil</keyword>
<dbReference type="Gene3D" id="2.40.30.170">
    <property type="match status" value="1"/>
</dbReference>
<organism evidence="4 5">
    <name type="scientific">Gordoniibacillus kamchatkensis</name>
    <dbReference type="NCBI Taxonomy" id="1590651"/>
    <lineage>
        <taxon>Bacteria</taxon>
        <taxon>Bacillati</taxon>
        <taxon>Bacillota</taxon>
        <taxon>Bacilli</taxon>
        <taxon>Bacillales</taxon>
        <taxon>Paenibacillaceae</taxon>
        <taxon>Gordoniibacillus</taxon>
    </lineage>
</organism>
<feature type="domain" description="Multidrug resistance protein MdtA-like barrel-sandwich hybrid" evidence="3">
    <location>
        <begin position="82"/>
        <end position="206"/>
    </location>
</feature>
<evidence type="ECO:0000313" key="5">
    <source>
        <dbReference type="Proteomes" id="UP000031967"/>
    </source>
</evidence>
<dbReference type="Proteomes" id="UP000031967">
    <property type="component" value="Unassembled WGS sequence"/>
</dbReference>
<keyword evidence="2" id="KW-1133">Transmembrane helix</keyword>
<dbReference type="Gene3D" id="2.40.420.20">
    <property type="match status" value="1"/>
</dbReference>
<dbReference type="EMBL" id="JXAK01000026">
    <property type="protein sequence ID" value="KIL40145.1"/>
    <property type="molecule type" value="Genomic_DNA"/>
</dbReference>
<evidence type="ECO:0000313" key="4">
    <source>
        <dbReference type="EMBL" id="KIL40145.1"/>
    </source>
</evidence>
<feature type="transmembrane region" description="Helical" evidence="2">
    <location>
        <begin position="21"/>
        <end position="40"/>
    </location>
</feature>
<dbReference type="SUPFAM" id="SSF111369">
    <property type="entry name" value="HlyD-like secretion proteins"/>
    <property type="match status" value="1"/>
</dbReference>
<comment type="caution">
    <text evidence="4">The sequence shown here is derived from an EMBL/GenBank/DDBJ whole genome shotgun (WGS) entry which is preliminary data.</text>
</comment>
<evidence type="ECO:0000256" key="2">
    <source>
        <dbReference type="SAM" id="Phobius"/>
    </source>
</evidence>
<dbReference type="RefSeq" id="WP_041048508.1">
    <property type="nucleotide sequence ID" value="NZ_JXAK01000026.1"/>
</dbReference>
<dbReference type="PANTHER" id="PTHR30469:SF15">
    <property type="entry name" value="HLYD FAMILY OF SECRETION PROTEINS"/>
    <property type="match status" value="1"/>
</dbReference>
<keyword evidence="2" id="KW-0472">Membrane</keyword>
<keyword evidence="5" id="KW-1185">Reference proteome</keyword>
<reference evidence="4 5" key="1">
    <citation type="submission" date="2014-12" db="EMBL/GenBank/DDBJ databases">
        <title>Draft genome sequence of Paenibacillus kamchatkensis strain B-2647.</title>
        <authorList>
            <person name="Karlyshev A.V."/>
            <person name="Kudryashova E.B."/>
        </authorList>
    </citation>
    <scope>NUCLEOTIDE SEQUENCE [LARGE SCALE GENOMIC DNA]</scope>
    <source>
        <strain evidence="4 5">VKM B-2647</strain>
    </source>
</reference>
<gene>
    <name evidence="4" type="ORF">SD70_15870</name>
</gene>